<protein>
    <submittedName>
        <fullName evidence="2">Uncharacterized protein</fullName>
    </submittedName>
</protein>
<feature type="region of interest" description="Disordered" evidence="1">
    <location>
        <begin position="85"/>
        <end position="106"/>
    </location>
</feature>
<keyword evidence="3" id="KW-1185">Reference proteome</keyword>
<dbReference type="VEuPathDB" id="VectorBase:GBRI001433"/>
<evidence type="ECO:0000256" key="1">
    <source>
        <dbReference type="SAM" id="MobiDB-lite"/>
    </source>
</evidence>
<accession>A0A1A9W097</accession>
<proteinExistence type="predicted"/>
<organism evidence="2 3">
    <name type="scientific">Glossina brevipalpis</name>
    <dbReference type="NCBI Taxonomy" id="37001"/>
    <lineage>
        <taxon>Eukaryota</taxon>
        <taxon>Metazoa</taxon>
        <taxon>Ecdysozoa</taxon>
        <taxon>Arthropoda</taxon>
        <taxon>Hexapoda</taxon>
        <taxon>Insecta</taxon>
        <taxon>Pterygota</taxon>
        <taxon>Neoptera</taxon>
        <taxon>Endopterygota</taxon>
        <taxon>Diptera</taxon>
        <taxon>Brachycera</taxon>
        <taxon>Muscomorpha</taxon>
        <taxon>Hippoboscoidea</taxon>
        <taxon>Glossinidae</taxon>
        <taxon>Glossina</taxon>
    </lineage>
</organism>
<reference evidence="2" key="2">
    <citation type="submission" date="2020-05" db="UniProtKB">
        <authorList>
            <consortium name="EnsemblMetazoa"/>
        </authorList>
    </citation>
    <scope>IDENTIFICATION</scope>
    <source>
        <strain evidence="2">IAEA</strain>
    </source>
</reference>
<evidence type="ECO:0000313" key="3">
    <source>
        <dbReference type="Proteomes" id="UP000091820"/>
    </source>
</evidence>
<dbReference type="AlphaFoldDB" id="A0A1A9W097"/>
<dbReference type="Proteomes" id="UP000091820">
    <property type="component" value="Unassembled WGS sequence"/>
</dbReference>
<evidence type="ECO:0000313" key="2">
    <source>
        <dbReference type="EnsemblMetazoa" id="GBRI001433-PA"/>
    </source>
</evidence>
<name>A0A1A9W097_9MUSC</name>
<sequence length="106" mass="12048">MIDQRNHKLTMNHCHRLKESNKSDANWIPSGLTAITKEALFSFIIVIGEHVQKREELIKCKKFLQIKPQTELNLKRFYLKSKKLRRSNGSAGSAAATGSDRASLKP</sequence>
<feature type="compositionally biased region" description="Low complexity" evidence="1">
    <location>
        <begin position="87"/>
        <end position="106"/>
    </location>
</feature>
<dbReference type="EnsemblMetazoa" id="GBRI001433-RA">
    <property type="protein sequence ID" value="GBRI001433-PA"/>
    <property type="gene ID" value="GBRI001433"/>
</dbReference>
<reference evidence="3" key="1">
    <citation type="submission" date="2014-03" db="EMBL/GenBank/DDBJ databases">
        <authorList>
            <person name="Aksoy S."/>
            <person name="Warren W."/>
            <person name="Wilson R.K."/>
        </authorList>
    </citation>
    <scope>NUCLEOTIDE SEQUENCE [LARGE SCALE GENOMIC DNA]</scope>
    <source>
        <strain evidence="3">IAEA</strain>
    </source>
</reference>